<feature type="compositionally biased region" description="Low complexity" evidence="1">
    <location>
        <begin position="23"/>
        <end position="32"/>
    </location>
</feature>
<dbReference type="GeneID" id="92041629"/>
<evidence type="ECO:0000313" key="3">
    <source>
        <dbReference type="Proteomes" id="UP001433268"/>
    </source>
</evidence>
<dbReference type="RefSeq" id="XP_066672187.1">
    <property type="nucleotide sequence ID" value="XM_066808569.1"/>
</dbReference>
<feature type="region of interest" description="Disordered" evidence="1">
    <location>
        <begin position="52"/>
        <end position="81"/>
    </location>
</feature>
<accession>A0ABR1X1I2</accession>
<protein>
    <submittedName>
        <fullName evidence="2">Uncharacterized protein</fullName>
    </submittedName>
</protein>
<organism evidence="2 3">
    <name type="scientific">Apiospora hydei</name>
    <dbReference type="NCBI Taxonomy" id="1337664"/>
    <lineage>
        <taxon>Eukaryota</taxon>
        <taxon>Fungi</taxon>
        <taxon>Dikarya</taxon>
        <taxon>Ascomycota</taxon>
        <taxon>Pezizomycotina</taxon>
        <taxon>Sordariomycetes</taxon>
        <taxon>Xylariomycetidae</taxon>
        <taxon>Amphisphaeriales</taxon>
        <taxon>Apiosporaceae</taxon>
        <taxon>Apiospora</taxon>
    </lineage>
</organism>
<evidence type="ECO:0000256" key="1">
    <source>
        <dbReference type="SAM" id="MobiDB-lite"/>
    </source>
</evidence>
<evidence type="ECO:0000313" key="2">
    <source>
        <dbReference type="EMBL" id="KAK8089293.1"/>
    </source>
</evidence>
<feature type="region of interest" description="Disordered" evidence="1">
    <location>
        <begin position="1"/>
        <end position="35"/>
    </location>
</feature>
<gene>
    <name evidence="2" type="ORF">PG997_004254</name>
</gene>
<keyword evidence="3" id="KW-1185">Reference proteome</keyword>
<name>A0ABR1X1I2_9PEZI</name>
<proteinExistence type="predicted"/>
<comment type="caution">
    <text evidence="2">The sequence shown here is derived from an EMBL/GenBank/DDBJ whole genome shotgun (WGS) entry which is preliminary data.</text>
</comment>
<sequence>MHKRQTGICSNATKNAHRRNGRLPSPSLLQSVPPSPTLAMATELSETIVVPCSPRPRAGLGSLYDPPSDEAGRQERQPELLTSVRRSRQLKVAATPWNKYIASPTPTPLSSTTAEAWRTDSIPCPVPDWLRHIMASKMVRGNVLFFSN</sequence>
<reference evidence="2 3" key="1">
    <citation type="submission" date="2023-01" db="EMBL/GenBank/DDBJ databases">
        <title>Analysis of 21 Apiospora genomes using comparative genomics revels a genus with tremendous synthesis potential of carbohydrate active enzymes and secondary metabolites.</title>
        <authorList>
            <person name="Sorensen T."/>
        </authorList>
    </citation>
    <scope>NUCLEOTIDE SEQUENCE [LARGE SCALE GENOMIC DNA]</scope>
    <source>
        <strain evidence="2 3">CBS 114990</strain>
    </source>
</reference>
<dbReference type="Proteomes" id="UP001433268">
    <property type="component" value="Unassembled WGS sequence"/>
</dbReference>
<dbReference type="EMBL" id="JAQQWN010000004">
    <property type="protein sequence ID" value="KAK8089293.1"/>
    <property type="molecule type" value="Genomic_DNA"/>
</dbReference>